<comment type="subcellular location">
    <subcellularLocation>
        <location evidence="10">Cytoplasm</location>
    </subcellularLocation>
</comment>
<evidence type="ECO:0000256" key="9">
    <source>
        <dbReference type="ARBA" id="ARBA00023304"/>
    </source>
</evidence>
<evidence type="ECO:0000256" key="6">
    <source>
        <dbReference type="ARBA" id="ARBA00022605"/>
    </source>
</evidence>
<dbReference type="InterPro" id="IPR039371">
    <property type="entry name" value="LeuA_N_DRE-TIM"/>
</dbReference>
<dbReference type="NCBIfam" id="NF002991">
    <property type="entry name" value="PRK03739.1"/>
    <property type="match status" value="1"/>
</dbReference>
<dbReference type="PROSITE" id="PS50991">
    <property type="entry name" value="PYR_CT"/>
    <property type="match status" value="1"/>
</dbReference>
<dbReference type="PROSITE" id="PS00816">
    <property type="entry name" value="AIPM_HOMOCIT_SYNTH_2"/>
    <property type="match status" value="1"/>
</dbReference>
<evidence type="ECO:0000256" key="2">
    <source>
        <dbReference type="ARBA" id="ARBA00004689"/>
    </source>
</evidence>
<feature type="binding site" evidence="10">
    <location>
        <position position="40"/>
    </location>
    <ligand>
        <name>Mg(2+)</name>
        <dbReference type="ChEBI" id="CHEBI:18420"/>
    </ligand>
</feature>
<keyword evidence="8 10" id="KW-0479">Metal-binding</keyword>
<dbReference type="GO" id="GO:0005737">
    <property type="term" value="C:cytoplasm"/>
    <property type="evidence" value="ECO:0007669"/>
    <property type="project" value="UniProtKB-SubCell"/>
</dbReference>
<dbReference type="HAMAP" id="MF_00572">
    <property type="entry name" value="LeuA_type2"/>
    <property type="match status" value="1"/>
</dbReference>
<feature type="binding site" evidence="10">
    <location>
        <position position="280"/>
    </location>
    <ligand>
        <name>Mg(2+)</name>
        <dbReference type="ChEBI" id="CHEBI:18420"/>
    </ligand>
</feature>
<dbReference type="SUPFAM" id="SSF110921">
    <property type="entry name" value="2-isopropylmalate synthase LeuA, allosteric (dimerisation) domain"/>
    <property type="match status" value="1"/>
</dbReference>
<comment type="pathway">
    <text evidence="2 10">Amino-acid biosynthesis; L-leucine biosynthesis; L-leucine from 3-methyl-2-oxobutanoate: step 1/4.</text>
</comment>
<evidence type="ECO:0000313" key="12">
    <source>
        <dbReference type="EMBL" id="MBW4667984.1"/>
    </source>
</evidence>
<accession>A0A951QK94</accession>
<evidence type="ECO:0000259" key="11">
    <source>
        <dbReference type="PROSITE" id="PS50991"/>
    </source>
</evidence>
<comment type="cofactor">
    <cofactor evidence="10">
        <name>Mg(2+)</name>
        <dbReference type="ChEBI" id="CHEBI:18420"/>
    </cofactor>
</comment>
<proteinExistence type="inferred from homology"/>
<dbReference type="Pfam" id="PF00682">
    <property type="entry name" value="HMGL-like"/>
    <property type="match status" value="1"/>
</dbReference>
<keyword evidence="7 10" id="KW-0808">Transferase</keyword>
<dbReference type="PROSITE" id="PS00815">
    <property type="entry name" value="AIPM_HOMOCIT_SYNTH_1"/>
    <property type="match status" value="1"/>
</dbReference>
<dbReference type="NCBIfam" id="TIGR00970">
    <property type="entry name" value="leuA_yeast"/>
    <property type="match status" value="1"/>
</dbReference>
<dbReference type="EC" id="2.3.3.13" evidence="4 10"/>
<feature type="binding site" evidence="10">
    <location>
        <position position="246"/>
    </location>
    <ligand>
        <name>Mg(2+)</name>
        <dbReference type="ChEBI" id="CHEBI:18420"/>
    </ligand>
</feature>
<dbReference type="InterPro" id="IPR013709">
    <property type="entry name" value="2-isopropylmalate_synth_dimer"/>
</dbReference>
<dbReference type="GO" id="GO:0000287">
    <property type="term" value="F:magnesium ion binding"/>
    <property type="evidence" value="ECO:0007669"/>
    <property type="project" value="UniProtKB-UniRule"/>
</dbReference>
<gene>
    <name evidence="10 12" type="primary">leuA</name>
    <name evidence="12" type="ORF">KME60_11280</name>
</gene>
<evidence type="ECO:0000313" key="13">
    <source>
        <dbReference type="Proteomes" id="UP000729701"/>
    </source>
</evidence>
<dbReference type="SMART" id="SM00917">
    <property type="entry name" value="LeuA_dimer"/>
    <property type="match status" value="1"/>
</dbReference>
<dbReference type="GO" id="GO:0003985">
    <property type="term" value="F:acetyl-CoA C-acetyltransferase activity"/>
    <property type="evidence" value="ECO:0007669"/>
    <property type="project" value="UniProtKB-UniRule"/>
</dbReference>
<keyword evidence="6 10" id="KW-0028">Amino-acid biosynthesis</keyword>
<dbReference type="EMBL" id="JAHHGZ010000010">
    <property type="protein sequence ID" value="MBW4667984.1"/>
    <property type="molecule type" value="Genomic_DNA"/>
</dbReference>
<dbReference type="Pfam" id="PF08502">
    <property type="entry name" value="LeuA_dimer"/>
    <property type="match status" value="1"/>
</dbReference>
<evidence type="ECO:0000256" key="5">
    <source>
        <dbReference type="ARBA" id="ARBA00022430"/>
    </source>
</evidence>
<comment type="function">
    <text evidence="10">Catalyzes the condensation of the acetyl group of acetyl-CoA with 3-methyl-2-oxobutanoate (2-ketoisovalerate) to form 3-carboxy-3-hydroxy-4-methylpentanoate (2-isopropylmalate).</text>
</comment>
<dbReference type="InterPro" id="IPR000891">
    <property type="entry name" value="PYR_CT"/>
</dbReference>
<dbReference type="AlphaFoldDB" id="A0A951QK94"/>
<dbReference type="SUPFAM" id="SSF89000">
    <property type="entry name" value="post-HMGL domain-like"/>
    <property type="match status" value="1"/>
</dbReference>
<keyword evidence="10" id="KW-0963">Cytoplasm</keyword>
<dbReference type="Pfam" id="PF22615">
    <property type="entry name" value="IPMS_D2"/>
    <property type="match status" value="1"/>
</dbReference>
<comment type="similarity">
    <text evidence="3 10">Belongs to the alpha-IPM synthase/homocitrate synthase family. LeuA type 2 subfamily.</text>
</comment>
<dbReference type="CDD" id="cd07942">
    <property type="entry name" value="DRE_TIM_LeuA"/>
    <property type="match status" value="1"/>
</dbReference>
<organism evidence="12 13">
    <name type="scientific">Cyanomargarita calcarea GSE-NOS-MK-12-04C</name>
    <dbReference type="NCBI Taxonomy" id="2839659"/>
    <lineage>
        <taxon>Bacteria</taxon>
        <taxon>Bacillati</taxon>
        <taxon>Cyanobacteriota</taxon>
        <taxon>Cyanophyceae</taxon>
        <taxon>Nostocales</taxon>
        <taxon>Cyanomargaritaceae</taxon>
        <taxon>Cyanomargarita</taxon>
    </lineage>
</organism>
<reference evidence="12" key="2">
    <citation type="journal article" date="2022" name="Microbiol. Resour. Announc.">
        <title>Metagenome Sequencing to Explore Phylogenomics of Terrestrial Cyanobacteria.</title>
        <authorList>
            <person name="Ward R.D."/>
            <person name="Stajich J.E."/>
            <person name="Johansen J.R."/>
            <person name="Huntemann M."/>
            <person name="Clum A."/>
            <person name="Foster B."/>
            <person name="Foster B."/>
            <person name="Roux S."/>
            <person name="Palaniappan K."/>
            <person name="Varghese N."/>
            <person name="Mukherjee S."/>
            <person name="Reddy T.B.K."/>
            <person name="Daum C."/>
            <person name="Copeland A."/>
            <person name="Chen I.A."/>
            <person name="Ivanova N.N."/>
            <person name="Kyrpides N.C."/>
            <person name="Shapiro N."/>
            <person name="Eloe-Fadrosh E.A."/>
            <person name="Pietrasiak N."/>
        </authorList>
    </citation>
    <scope>NUCLEOTIDE SEQUENCE</scope>
    <source>
        <strain evidence="12">GSE-NOS-MK-12-04C</strain>
    </source>
</reference>
<dbReference type="Proteomes" id="UP000729701">
    <property type="component" value="Unassembled WGS sequence"/>
</dbReference>
<dbReference type="Gene3D" id="3.20.20.70">
    <property type="entry name" value="Aldolase class I"/>
    <property type="match status" value="1"/>
</dbReference>
<dbReference type="GO" id="GO:0009098">
    <property type="term" value="P:L-leucine biosynthetic process"/>
    <property type="evidence" value="ECO:0007669"/>
    <property type="project" value="UniProtKB-UniRule"/>
</dbReference>
<evidence type="ECO:0000256" key="4">
    <source>
        <dbReference type="ARBA" id="ARBA00012973"/>
    </source>
</evidence>
<protein>
    <recommendedName>
        <fullName evidence="4 10">2-isopropylmalate synthase</fullName>
        <ecNumber evidence="4 10">2.3.3.13</ecNumber>
    </recommendedName>
    <alternativeName>
        <fullName evidence="10">Alpha-IPM synthase</fullName>
    </alternativeName>
    <alternativeName>
        <fullName evidence="10">Alpha-isopropylmalate synthase</fullName>
    </alternativeName>
</protein>
<feature type="domain" description="Pyruvate carboxyltransferase" evidence="11">
    <location>
        <begin position="31"/>
        <end position="305"/>
    </location>
</feature>
<dbReference type="InterPro" id="IPR005668">
    <property type="entry name" value="IPM_Synthase"/>
</dbReference>
<dbReference type="Gene3D" id="3.30.160.270">
    <property type="match status" value="1"/>
</dbReference>
<dbReference type="SUPFAM" id="SSF51569">
    <property type="entry name" value="Aldolase"/>
    <property type="match status" value="1"/>
</dbReference>
<evidence type="ECO:0000256" key="7">
    <source>
        <dbReference type="ARBA" id="ARBA00022679"/>
    </source>
</evidence>
<feature type="binding site" evidence="10">
    <location>
        <position position="244"/>
    </location>
    <ligand>
        <name>Mg(2+)</name>
        <dbReference type="ChEBI" id="CHEBI:18420"/>
    </ligand>
</feature>
<keyword evidence="10" id="KW-0460">Magnesium</keyword>
<sequence>MLNNPATKYRQFIPIDLPNRTWVSKTITQPPIWLSTDLRDGNQALIEPMNIERKLRLFKLLVQIGFKEIEVGFPSASQTEFDFVRYLIEQQLIPDDVTIQVLTPAREHLIRRTFEALWGAKQVIVHIYNATSPVFRRTVFNLDCAGTINMAVSAAKLLTELSKEQPQTRWQFQYSPETFTATELDFASLICDRVLDIWQPTPEHKAIINLPASVEVATPNIFADQVEWMHRHLTRRDSVILSVHPHNDRGCGIAAAELAQMAGADRVEGCLFGNGERTGNVDLVTLALNLYTQGIHPGLDFSDINQIARIIEDCTQLPIHPRHPYVGDLVFAAFSGSHQDAIKKGFAVQKPDAMWEVPYLPLDPADVGRSYESIVRVNSQSGKGGIAYLLERNYNIILPRRLQVEFSQVVQGVMDGCSQEMSAADIWQIFEREYLLVDSPLKYISHQYGEGETIMAALQLHERIITIRGDGNGPIDAFLNALNLNVQVQHYEESSLSQGSNASAIACVAITGDWLSGSLHGVGIHGNIVTASLMAVISAVNRALQRVDEGTQSRLLSCLEKLIVRIN</sequence>
<evidence type="ECO:0000256" key="1">
    <source>
        <dbReference type="ARBA" id="ARBA00000064"/>
    </source>
</evidence>
<feature type="region of interest" description="Regulatory domain" evidence="10">
    <location>
        <begin position="437"/>
        <end position="567"/>
    </location>
</feature>
<name>A0A951QK94_9CYAN</name>
<keyword evidence="12" id="KW-0012">Acyltransferase</keyword>
<evidence type="ECO:0000256" key="3">
    <source>
        <dbReference type="ARBA" id="ARBA00009767"/>
    </source>
</evidence>
<dbReference type="GO" id="GO:0003852">
    <property type="term" value="F:2-isopropylmalate synthase activity"/>
    <property type="evidence" value="ECO:0007669"/>
    <property type="project" value="UniProtKB-UniRule"/>
</dbReference>
<dbReference type="InterPro" id="IPR054692">
    <property type="entry name" value="LeuA-like_post-cat"/>
</dbReference>
<dbReference type="InterPro" id="IPR002034">
    <property type="entry name" value="AIPM/Hcit_synth_CS"/>
</dbReference>
<reference evidence="12" key="1">
    <citation type="submission" date="2021-05" db="EMBL/GenBank/DDBJ databases">
        <authorList>
            <person name="Pietrasiak N."/>
            <person name="Ward R."/>
            <person name="Stajich J.E."/>
            <person name="Kurbessoian T."/>
        </authorList>
    </citation>
    <scope>NUCLEOTIDE SEQUENCE</scope>
    <source>
        <strain evidence="12">GSE-NOS-MK-12-04C</strain>
    </source>
</reference>
<dbReference type="InterPro" id="IPR013785">
    <property type="entry name" value="Aldolase_TIM"/>
</dbReference>
<comment type="caution">
    <text evidence="12">The sequence shown here is derived from an EMBL/GenBank/DDBJ whole genome shotgun (WGS) entry which is preliminary data.</text>
</comment>
<keyword evidence="9 10" id="KW-0100">Branched-chain amino acid biosynthesis</keyword>
<keyword evidence="5 10" id="KW-0432">Leucine biosynthesis</keyword>
<dbReference type="PANTHER" id="PTHR46911:SF1">
    <property type="entry name" value="2-ISOPROPYLMALATE SYNTHASE"/>
    <property type="match status" value="1"/>
</dbReference>
<dbReference type="PANTHER" id="PTHR46911">
    <property type="match status" value="1"/>
</dbReference>
<comment type="subunit">
    <text evidence="10">Homodimer.</text>
</comment>
<dbReference type="InterPro" id="IPR036230">
    <property type="entry name" value="LeuA_allosteric_dom_sf"/>
</dbReference>
<evidence type="ECO:0000256" key="8">
    <source>
        <dbReference type="ARBA" id="ARBA00022723"/>
    </source>
</evidence>
<evidence type="ECO:0000256" key="10">
    <source>
        <dbReference type="HAMAP-Rule" id="MF_00572"/>
    </source>
</evidence>
<comment type="catalytic activity">
    <reaction evidence="1 10">
        <text>3-methyl-2-oxobutanoate + acetyl-CoA + H2O = (2S)-2-isopropylmalate + CoA + H(+)</text>
        <dbReference type="Rhea" id="RHEA:21524"/>
        <dbReference type="ChEBI" id="CHEBI:1178"/>
        <dbReference type="ChEBI" id="CHEBI:11851"/>
        <dbReference type="ChEBI" id="CHEBI:15377"/>
        <dbReference type="ChEBI" id="CHEBI:15378"/>
        <dbReference type="ChEBI" id="CHEBI:57287"/>
        <dbReference type="ChEBI" id="CHEBI:57288"/>
        <dbReference type="EC" id="2.3.3.13"/>
    </reaction>
</comment>